<feature type="region of interest" description="Disordered" evidence="1">
    <location>
        <begin position="1"/>
        <end position="29"/>
    </location>
</feature>
<evidence type="ECO:0000313" key="3">
    <source>
        <dbReference type="Proteomes" id="UP000231194"/>
    </source>
</evidence>
<feature type="compositionally biased region" description="Basic and acidic residues" evidence="1">
    <location>
        <begin position="1"/>
        <end position="10"/>
    </location>
</feature>
<evidence type="ECO:0000256" key="1">
    <source>
        <dbReference type="SAM" id="MobiDB-lite"/>
    </source>
</evidence>
<dbReference type="EMBL" id="PGVG01000049">
    <property type="protein sequence ID" value="PJG50801.1"/>
    <property type="molecule type" value="Genomic_DNA"/>
</dbReference>
<dbReference type="Proteomes" id="UP000231194">
    <property type="component" value="Unassembled WGS sequence"/>
</dbReference>
<reference evidence="2 3" key="1">
    <citation type="submission" date="2017-11" db="EMBL/GenBank/DDBJ databases">
        <title>Bradyrhizobium forestalis sp. nov., an efficient nitrogen-fixing bacterium isolated from nodules of forest legume species in the Amazon.</title>
        <authorList>
            <person name="Costa E.M."/>
            <person name="Guimaraes A."/>
            <person name="Carvalho T.S."/>
            <person name="Rodrigues T.L."/>
            <person name="Ribeiro P.R.A."/>
            <person name="Lebbe L."/>
            <person name="Willems A."/>
            <person name="Moreira F.M.S."/>
        </authorList>
    </citation>
    <scope>NUCLEOTIDE SEQUENCE [LARGE SCALE GENOMIC DNA]</scope>
    <source>
        <strain evidence="2 3">INPA54B</strain>
    </source>
</reference>
<proteinExistence type="predicted"/>
<sequence>MVNHRVDGKTEASTTTAVIPRESGESSTPRLLRITSPSLEYWIARSSRAMTVEGAARRFPAPPLLHSQ</sequence>
<name>A0A2M8QZ06_9BRAD</name>
<organism evidence="2 3">
    <name type="scientific">Bradyrhizobium forestalis</name>
    <dbReference type="NCBI Taxonomy" id="1419263"/>
    <lineage>
        <taxon>Bacteria</taxon>
        <taxon>Pseudomonadati</taxon>
        <taxon>Pseudomonadota</taxon>
        <taxon>Alphaproteobacteria</taxon>
        <taxon>Hyphomicrobiales</taxon>
        <taxon>Nitrobacteraceae</taxon>
        <taxon>Bradyrhizobium</taxon>
    </lineage>
</organism>
<dbReference type="OrthoDB" id="8256333at2"/>
<evidence type="ECO:0000313" key="2">
    <source>
        <dbReference type="EMBL" id="PJG50801.1"/>
    </source>
</evidence>
<protein>
    <submittedName>
        <fullName evidence="2">Uncharacterized protein</fullName>
    </submittedName>
</protein>
<accession>A0A2M8QZ06</accession>
<gene>
    <name evidence="2" type="ORF">CVM73_34425</name>
</gene>
<keyword evidence="3" id="KW-1185">Reference proteome</keyword>
<comment type="caution">
    <text evidence="2">The sequence shown here is derived from an EMBL/GenBank/DDBJ whole genome shotgun (WGS) entry which is preliminary data.</text>
</comment>
<dbReference type="AlphaFoldDB" id="A0A2M8QZ06"/>